<comment type="caution">
    <text evidence="2">The sequence shown here is derived from an EMBL/GenBank/DDBJ whole genome shotgun (WGS) entry which is preliminary data.</text>
</comment>
<feature type="transmembrane region" description="Helical" evidence="1">
    <location>
        <begin position="100"/>
        <end position="122"/>
    </location>
</feature>
<keyword evidence="1" id="KW-0812">Transmembrane</keyword>
<evidence type="ECO:0000313" key="3">
    <source>
        <dbReference type="Proteomes" id="UP000598775"/>
    </source>
</evidence>
<gene>
    <name evidence="2" type="ORF">GCM10011399_03480</name>
</gene>
<feature type="transmembrane region" description="Helical" evidence="1">
    <location>
        <begin position="49"/>
        <end position="65"/>
    </location>
</feature>
<dbReference type="AlphaFoldDB" id="A0A917B1Y8"/>
<dbReference type="EMBL" id="BMGP01000001">
    <property type="protein sequence ID" value="GGF12851.1"/>
    <property type="molecule type" value="Genomic_DNA"/>
</dbReference>
<feature type="transmembrane region" description="Helical" evidence="1">
    <location>
        <begin position="12"/>
        <end position="29"/>
    </location>
</feature>
<accession>A0A917B1Y8</accession>
<evidence type="ECO:0000313" key="2">
    <source>
        <dbReference type="EMBL" id="GGF12851.1"/>
    </source>
</evidence>
<keyword evidence="1" id="KW-1133">Transmembrane helix</keyword>
<name>A0A917B1Y8_9MICO</name>
<keyword evidence="3" id="KW-1185">Reference proteome</keyword>
<organism evidence="2 3">
    <name type="scientific">Subtercola lobariae</name>
    <dbReference type="NCBI Taxonomy" id="1588641"/>
    <lineage>
        <taxon>Bacteria</taxon>
        <taxon>Bacillati</taxon>
        <taxon>Actinomycetota</taxon>
        <taxon>Actinomycetes</taxon>
        <taxon>Micrococcales</taxon>
        <taxon>Microbacteriaceae</taxon>
        <taxon>Subtercola</taxon>
    </lineage>
</organism>
<reference evidence="2 3" key="1">
    <citation type="journal article" date="2014" name="Int. J. Syst. Evol. Microbiol.">
        <title>Complete genome sequence of Corynebacterium casei LMG S-19264T (=DSM 44701T), isolated from a smear-ripened cheese.</title>
        <authorList>
            <consortium name="US DOE Joint Genome Institute (JGI-PGF)"/>
            <person name="Walter F."/>
            <person name="Albersmeier A."/>
            <person name="Kalinowski J."/>
            <person name="Ruckert C."/>
        </authorList>
    </citation>
    <scope>NUCLEOTIDE SEQUENCE [LARGE SCALE GENOMIC DNA]</scope>
    <source>
        <strain evidence="2 3">CGMCC 1.12976</strain>
    </source>
</reference>
<proteinExistence type="predicted"/>
<evidence type="ECO:0000256" key="1">
    <source>
        <dbReference type="SAM" id="Phobius"/>
    </source>
</evidence>
<feature type="transmembrane region" description="Helical" evidence="1">
    <location>
        <begin position="72"/>
        <end position="88"/>
    </location>
</feature>
<sequence>MLRKDGRNRVIIGTTMGLIVIASFVYALWETNTNPTFAYFSTFSRAWELGFGALFAIALPLFQGIPPIARTVIGWLGLIGIVASYFVINDTLPFPAPWAAFPVAPSALVILSGIAGTQRFLFPLTN</sequence>
<keyword evidence="1" id="KW-0472">Membrane</keyword>
<dbReference type="Proteomes" id="UP000598775">
    <property type="component" value="Unassembled WGS sequence"/>
</dbReference>
<protein>
    <submittedName>
        <fullName evidence="2">Uncharacterized protein</fullName>
    </submittedName>
</protein>